<gene>
    <name evidence="5" type="ORF">EYC98_20180</name>
</gene>
<protein>
    <submittedName>
        <fullName evidence="5">Efflux RND transporter periplasmic adaptor subunit</fullName>
    </submittedName>
</protein>
<evidence type="ECO:0000313" key="6">
    <source>
        <dbReference type="Proteomes" id="UP001143362"/>
    </source>
</evidence>
<dbReference type="Gene3D" id="2.40.50.100">
    <property type="match status" value="1"/>
</dbReference>
<sequence>MRILTKTRIRQLIVVSLALALQLTALARAESILSPLDCVLEPSEVVEVSSAVEGVIEQIHVDRNDMVKKGQLLVELDDEVETTQVELAAARANLRTNIDLMETELKFNKRNEDRLAQLYATNTISLHIKDEAETDTKKSALQLKNAREAQQLARLELAKAKAILELRSMHSPIDGVIVARHKVAGEFVEDQSILRIAQLDPLVVEVIVPGERFGTIKEGMLVEVVPEHNGKQALMARVTMVDRVIDPSSGTFDVRAELENDDYSIPSGLHCTAQFTDEPYPEAAIAEVSAADASEVSEDAALLMPATQDAEQQVEAAPMMHVVDNKSCLEESASRFSVTALAEENSLSLDDLEAAVLASGYYDVVRLEGARGSRLALGVFSSEASALKMQRLMSDKGIEAEVKELPRKSATKCADGMSYAALTQVQ</sequence>
<dbReference type="Gene3D" id="1.10.287.470">
    <property type="entry name" value="Helix hairpin bin"/>
    <property type="match status" value="1"/>
</dbReference>
<evidence type="ECO:0000256" key="2">
    <source>
        <dbReference type="SAM" id="Coils"/>
    </source>
</evidence>
<evidence type="ECO:0000313" key="5">
    <source>
        <dbReference type="EMBL" id="MCX2983186.1"/>
    </source>
</evidence>
<feature type="signal peptide" evidence="3">
    <location>
        <begin position="1"/>
        <end position="27"/>
    </location>
</feature>
<dbReference type="Gene3D" id="2.40.30.170">
    <property type="match status" value="1"/>
</dbReference>
<dbReference type="InterPro" id="IPR006143">
    <property type="entry name" value="RND_pump_MFP"/>
</dbReference>
<accession>A0ABT3TLI2</accession>
<dbReference type="EMBL" id="SHNN01000005">
    <property type="protein sequence ID" value="MCX2983186.1"/>
    <property type="molecule type" value="Genomic_DNA"/>
</dbReference>
<dbReference type="SUPFAM" id="SSF111369">
    <property type="entry name" value="HlyD-like secretion proteins"/>
    <property type="match status" value="1"/>
</dbReference>
<feature type="domain" description="CzcB-like barrel-sandwich hybrid" evidence="4">
    <location>
        <begin position="45"/>
        <end position="197"/>
    </location>
</feature>
<keyword evidence="6" id="KW-1185">Reference proteome</keyword>
<name>A0ABT3TLI2_9GAMM</name>
<organism evidence="5 6">
    <name type="scientific">Candidatus Litorirhabdus singularis</name>
    <dbReference type="NCBI Taxonomy" id="2518993"/>
    <lineage>
        <taxon>Bacteria</taxon>
        <taxon>Pseudomonadati</taxon>
        <taxon>Pseudomonadota</taxon>
        <taxon>Gammaproteobacteria</taxon>
        <taxon>Cellvibrionales</taxon>
        <taxon>Halieaceae</taxon>
        <taxon>Candidatus Litorirhabdus</taxon>
    </lineage>
</organism>
<dbReference type="Proteomes" id="UP001143362">
    <property type="component" value="Unassembled WGS sequence"/>
</dbReference>
<dbReference type="RefSeq" id="WP_279247216.1">
    <property type="nucleotide sequence ID" value="NZ_SHNN01000005.1"/>
</dbReference>
<feature type="coiled-coil region" evidence="2">
    <location>
        <begin position="73"/>
        <end position="111"/>
    </location>
</feature>
<keyword evidence="2" id="KW-0175">Coiled coil</keyword>
<dbReference type="InterPro" id="IPR058647">
    <property type="entry name" value="BSH_CzcB-like"/>
</dbReference>
<dbReference type="PANTHER" id="PTHR30469">
    <property type="entry name" value="MULTIDRUG RESISTANCE PROTEIN MDTA"/>
    <property type="match status" value="1"/>
</dbReference>
<proteinExistence type="inferred from homology"/>
<evidence type="ECO:0000256" key="1">
    <source>
        <dbReference type="ARBA" id="ARBA00009477"/>
    </source>
</evidence>
<feature type="chain" id="PRO_5045839801" evidence="3">
    <location>
        <begin position="28"/>
        <end position="426"/>
    </location>
</feature>
<dbReference type="PANTHER" id="PTHR30469:SF15">
    <property type="entry name" value="HLYD FAMILY OF SECRETION PROTEINS"/>
    <property type="match status" value="1"/>
</dbReference>
<dbReference type="Pfam" id="PF25973">
    <property type="entry name" value="BSH_CzcB"/>
    <property type="match status" value="1"/>
</dbReference>
<comment type="caution">
    <text evidence="5">The sequence shown here is derived from an EMBL/GenBank/DDBJ whole genome shotgun (WGS) entry which is preliminary data.</text>
</comment>
<dbReference type="NCBIfam" id="TIGR01730">
    <property type="entry name" value="RND_mfp"/>
    <property type="match status" value="1"/>
</dbReference>
<keyword evidence="3" id="KW-0732">Signal</keyword>
<comment type="similarity">
    <text evidence="1">Belongs to the membrane fusion protein (MFP) (TC 8.A.1) family.</text>
</comment>
<evidence type="ECO:0000259" key="4">
    <source>
        <dbReference type="Pfam" id="PF25973"/>
    </source>
</evidence>
<evidence type="ECO:0000256" key="3">
    <source>
        <dbReference type="SAM" id="SignalP"/>
    </source>
</evidence>
<reference evidence="5" key="1">
    <citation type="submission" date="2019-02" db="EMBL/GenBank/DDBJ databases">
        <authorList>
            <person name="Li S.-H."/>
        </authorList>
    </citation>
    <scope>NUCLEOTIDE SEQUENCE</scope>
    <source>
        <strain evidence="5">IMCC14734</strain>
    </source>
</reference>